<keyword evidence="9" id="KW-0695">RNA-directed DNA polymerase</keyword>
<dbReference type="GO" id="GO:0046872">
    <property type="term" value="F:metal ion binding"/>
    <property type="evidence" value="ECO:0007669"/>
    <property type="project" value="UniProtKB-KW"/>
</dbReference>
<dbReference type="InterPro" id="IPR043502">
    <property type="entry name" value="DNA/RNA_pol_sf"/>
</dbReference>
<dbReference type="PANTHER" id="PTHR34047">
    <property type="entry name" value="NUCLEAR INTRON MATURASE 1, MITOCHONDRIAL-RELATED"/>
    <property type="match status" value="1"/>
</dbReference>
<dbReference type="AlphaFoldDB" id="A0A3B0ZDW1"/>
<dbReference type="NCBIfam" id="TIGR04416">
    <property type="entry name" value="group_II_RT_mat"/>
    <property type="match status" value="1"/>
</dbReference>
<dbReference type="InterPro" id="IPR051083">
    <property type="entry name" value="GrpII_Intron_Splice-Mob/Def"/>
</dbReference>
<evidence type="ECO:0000256" key="6">
    <source>
        <dbReference type="ARBA" id="ARBA00034120"/>
    </source>
</evidence>
<keyword evidence="5" id="KW-0051">Antiviral defense</keyword>
<keyword evidence="1 9" id="KW-0808">Transferase</keyword>
<dbReference type="InterPro" id="IPR013597">
    <property type="entry name" value="Mat_intron_G2"/>
</dbReference>
<feature type="domain" description="Reverse transcriptase" evidence="8">
    <location>
        <begin position="1"/>
        <end position="272"/>
    </location>
</feature>
<proteinExistence type="inferred from homology"/>
<evidence type="ECO:0000259" key="8">
    <source>
        <dbReference type="PROSITE" id="PS50878"/>
    </source>
</evidence>
<organism evidence="9">
    <name type="scientific">hydrothermal vent metagenome</name>
    <dbReference type="NCBI Taxonomy" id="652676"/>
    <lineage>
        <taxon>unclassified sequences</taxon>
        <taxon>metagenomes</taxon>
        <taxon>ecological metagenomes</taxon>
    </lineage>
</organism>
<comment type="similarity">
    <text evidence="6">Belongs to the bacterial reverse transcriptase family.</text>
</comment>
<dbReference type="Pfam" id="PF08388">
    <property type="entry name" value="GIIM"/>
    <property type="match status" value="1"/>
</dbReference>
<protein>
    <submittedName>
        <fullName evidence="9">Retron-type RNA-directed DNA polymerase</fullName>
        <ecNumber evidence="9">2.7.7.49</ecNumber>
    </submittedName>
</protein>
<accession>A0A3B0ZDW1</accession>
<dbReference type="EMBL" id="UOFP01000137">
    <property type="protein sequence ID" value="VAW86383.1"/>
    <property type="molecule type" value="Genomic_DNA"/>
</dbReference>
<dbReference type="PANTHER" id="PTHR34047:SF8">
    <property type="entry name" value="PROTEIN YKFC"/>
    <property type="match status" value="1"/>
</dbReference>
<gene>
    <name evidence="9" type="ORF">MNBD_GAMMA18-472</name>
</gene>
<evidence type="ECO:0000256" key="4">
    <source>
        <dbReference type="ARBA" id="ARBA00022842"/>
    </source>
</evidence>
<dbReference type="InterPro" id="IPR043128">
    <property type="entry name" value="Rev_trsase/Diguanyl_cyclase"/>
</dbReference>
<dbReference type="GO" id="GO:0003723">
    <property type="term" value="F:RNA binding"/>
    <property type="evidence" value="ECO:0007669"/>
    <property type="project" value="InterPro"/>
</dbReference>
<dbReference type="SUPFAM" id="SSF56672">
    <property type="entry name" value="DNA/RNA polymerases"/>
    <property type="match status" value="1"/>
</dbReference>
<evidence type="ECO:0000256" key="7">
    <source>
        <dbReference type="ARBA" id="ARBA00048173"/>
    </source>
</evidence>
<dbReference type="CDD" id="cd01651">
    <property type="entry name" value="RT_G2_intron"/>
    <property type="match status" value="1"/>
</dbReference>
<keyword evidence="3" id="KW-0479">Metal-binding</keyword>
<dbReference type="GO" id="GO:0051607">
    <property type="term" value="P:defense response to virus"/>
    <property type="evidence" value="ECO:0007669"/>
    <property type="project" value="UniProtKB-KW"/>
</dbReference>
<dbReference type="EC" id="2.7.7.49" evidence="9"/>
<evidence type="ECO:0000256" key="2">
    <source>
        <dbReference type="ARBA" id="ARBA00022695"/>
    </source>
</evidence>
<dbReference type="PROSITE" id="PS50878">
    <property type="entry name" value="RT_POL"/>
    <property type="match status" value="1"/>
</dbReference>
<dbReference type="Pfam" id="PF00078">
    <property type="entry name" value="RVT_1"/>
    <property type="match status" value="1"/>
</dbReference>
<keyword evidence="2 9" id="KW-0548">Nucleotidyltransferase</keyword>
<keyword evidence="4" id="KW-0460">Magnesium</keyword>
<sequence length="438" mass="51447">MIAEVVKRSNLYKARRSVEQNRGSAGVDRMPATHLEQYLELNREAIVNSILDHSYVPQPILGVAIPKGKGKTRLLGVPTVVDRVLQQAVSQVMVQKFELEFKDHSYGFRPRKNAHQAVLQSQKYINEGYQHIVDIDLKNFFDEVEHYVLLQLIFRKVKCPTTLHLIRKWLRAPMQIGGKLVKRRKGIPQGSPLSPLLSNILLHELDRKLERQGLKYVRYADDFSIYVKTKQQARKVGNSIYRFLQNKLKLPINREKSGIRRPVNFELLGFGFVPTYRMGERGQYQLVVGKKAWQKLKQTLKRITRKTTPMSFMERIQKLIEVQRGWVNYFRMTSIHQKLKDIDGWLRNRLRYCIWTDWKKPERKRKNLIRLGIEQGMAYAWSRTRMGGWEVAQSPILRTTITLKRLGKRGYRYLAEHYAKVSPLLNEPLYTRPVRTVV</sequence>
<evidence type="ECO:0000256" key="3">
    <source>
        <dbReference type="ARBA" id="ARBA00022723"/>
    </source>
</evidence>
<dbReference type="InterPro" id="IPR030931">
    <property type="entry name" value="Group_II_RT_mat"/>
</dbReference>
<comment type="catalytic activity">
    <reaction evidence="7">
        <text>DNA(n) + a 2'-deoxyribonucleoside 5'-triphosphate = DNA(n+1) + diphosphate</text>
        <dbReference type="Rhea" id="RHEA:22508"/>
        <dbReference type="Rhea" id="RHEA-COMP:17339"/>
        <dbReference type="Rhea" id="RHEA-COMP:17340"/>
        <dbReference type="ChEBI" id="CHEBI:33019"/>
        <dbReference type="ChEBI" id="CHEBI:61560"/>
        <dbReference type="ChEBI" id="CHEBI:173112"/>
        <dbReference type="EC" id="2.7.7.49"/>
    </reaction>
</comment>
<reference evidence="9" key="1">
    <citation type="submission" date="2018-06" db="EMBL/GenBank/DDBJ databases">
        <authorList>
            <person name="Zhirakovskaya E."/>
        </authorList>
    </citation>
    <scope>NUCLEOTIDE SEQUENCE</scope>
</reference>
<dbReference type="InterPro" id="IPR000123">
    <property type="entry name" value="Reverse_transcriptase_msDNA"/>
</dbReference>
<dbReference type="GO" id="GO:0003964">
    <property type="term" value="F:RNA-directed DNA polymerase activity"/>
    <property type="evidence" value="ECO:0007669"/>
    <property type="project" value="UniProtKB-KW"/>
</dbReference>
<evidence type="ECO:0000256" key="1">
    <source>
        <dbReference type="ARBA" id="ARBA00022679"/>
    </source>
</evidence>
<name>A0A3B0ZDW1_9ZZZZ</name>
<dbReference type="Gene3D" id="3.30.70.270">
    <property type="match status" value="1"/>
</dbReference>
<evidence type="ECO:0000313" key="9">
    <source>
        <dbReference type="EMBL" id="VAW86383.1"/>
    </source>
</evidence>
<dbReference type="InterPro" id="IPR000477">
    <property type="entry name" value="RT_dom"/>
</dbReference>
<evidence type="ECO:0000256" key="5">
    <source>
        <dbReference type="ARBA" id="ARBA00023118"/>
    </source>
</evidence>
<dbReference type="PRINTS" id="PR00866">
    <property type="entry name" value="RNADNAPOLMS"/>
</dbReference>